<dbReference type="RefSeq" id="WP_151118024.1">
    <property type="nucleotide sequence ID" value="NZ_CP042582.1"/>
</dbReference>
<dbReference type="InterPro" id="IPR006549">
    <property type="entry name" value="HAD-SF_hydro_IIIA"/>
</dbReference>
<comment type="similarity">
    <text evidence="2">Belongs to the GmhB family.</text>
</comment>
<keyword evidence="6" id="KW-0119">Carbohydrate metabolism</keyword>
<dbReference type="NCBIfam" id="TIGR01662">
    <property type="entry name" value="HAD-SF-IIIA"/>
    <property type="match status" value="1"/>
</dbReference>
<dbReference type="GO" id="GO:0046872">
    <property type="term" value="F:metal ion binding"/>
    <property type="evidence" value="ECO:0007669"/>
    <property type="project" value="UniProtKB-KW"/>
</dbReference>
<evidence type="ECO:0000256" key="7">
    <source>
        <dbReference type="ARBA" id="ARBA00031828"/>
    </source>
</evidence>
<evidence type="ECO:0000256" key="1">
    <source>
        <dbReference type="ARBA" id="ARBA00004496"/>
    </source>
</evidence>
<comment type="subcellular location">
    <subcellularLocation>
        <location evidence="1">Cytoplasm</location>
    </subcellularLocation>
</comment>
<evidence type="ECO:0000256" key="3">
    <source>
        <dbReference type="ARBA" id="ARBA00022490"/>
    </source>
</evidence>
<dbReference type="KEGG" id="hadh:FRZ61_24810"/>
<evidence type="ECO:0000256" key="5">
    <source>
        <dbReference type="ARBA" id="ARBA00022801"/>
    </source>
</evidence>
<dbReference type="PANTHER" id="PTHR42891">
    <property type="entry name" value="D-GLYCERO-BETA-D-MANNO-HEPTOSE-1,7-BISPHOSPHATE 7-PHOSPHATASE"/>
    <property type="match status" value="1"/>
</dbReference>
<dbReference type="EMBL" id="CP042582">
    <property type="protein sequence ID" value="QEX22549.1"/>
    <property type="molecule type" value="Genomic_DNA"/>
</dbReference>
<dbReference type="Pfam" id="PF00702">
    <property type="entry name" value="Hydrolase"/>
    <property type="match status" value="1"/>
</dbReference>
<dbReference type="OrthoDB" id="9814110at2"/>
<evidence type="ECO:0000313" key="9">
    <source>
        <dbReference type="Proteomes" id="UP000325797"/>
    </source>
</evidence>
<dbReference type="GO" id="GO:0005975">
    <property type="term" value="P:carbohydrate metabolic process"/>
    <property type="evidence" value="ECO:0007669"/>
    <property type="project" value="InterPro"/>
</dbReference>
<proteinExistence type="inferred from homology"/>
<dbReference type="GO" id="GO:0016791">
    <property type="term" value="F:phosphatase activity"/>
    <property type="evidence" value="ECO:0007669"/>
    <property type="project" value="InterPro"/>
</dbReference>
<dbReference type="InterPro" id="IPR036412">
    <property type="entry name" value="HAD-like_sf"/>
</dbReference>
<dbReference type="NCBIfam" id="TIGR01656">
    <property type="entry name" value="Histidinol-ppas"/>
    <property type="match status" value="1"/>
</dbReference>
<dbReference type="InterPro" id="IPR023214">
    <property type="entry name" value="HAD_sf"/>
</dbReference>
<dbReference type="AlphaFoldDB" id="A0A5J6MYA0"/>
<dbReference type="Gene3D" id="3.40.50.1000">
    <property type="entry name" value="HAD superfamily/HAD-like"/>
    <property type="match status" value="1"/>
</dbReference>
<dbReference type="GO" id="GO:0005737">
    <property type="term" value="C:cytoplasm"/>
    <property type="evidence" value="ECO:0007669"/>
    <property type="project" value="UniProtKB-SubCell"/>
</dbReference>
<organism evidence="8 9">
    <name type="scientific">Hypericibacter adhaerens</name>
    <dbReference type="NCBI Taxonomy" id="2602016"/>
    <lineage>
        <taxon>Bacteria</taxon>
        <taxon>Pseudomonadati</taxon>
        <taxon>Pseudomonadota</taxon>
        <taxon>Alphaproteobacteria</taxon>
        <taxon>Rhodospirillales</taxon>
        <taxon>Dongiaceae</taxon>
        <taxon>Hypericibacter</taxon>
    </lineage>
</organism>
<protein>
    <recommendedName>
        <fullName evidence="7">D,D-heptose 1,7-bisphosphate phosphatase</fullName>
    </recommendedName>
</protein>
<name>A0A5J6MYA0_9PROT</name>
<evidence type="ECO:0000256" key="4">
    <source>
        <dbReference type="ARBA" id="ARBA00022723"/>
    </source>
</evidence>
<keyword evidence="3" id="KW-0963">Cytoplasm</keyword>
<keyword evidence="9" id="KW-1185">Reference proteome</keyword>
<dbReference type="PANTHER" id="PTHR42891:SF1">
    <property type="entry name" value="D-GLYCERO-BETA-D-MANNO-HEPTOSE-1,7-BISPHOSPHATE 7-PHOSPHATASE"/>
    <property type="match status" value="1"/>
</dbReference>
<evidence type="ECO:0000256" key="2">
    <source>
        <dbReference type="ARBA" id="ARBA00005628"/>
    </source>
</evidence>
<keyword evidence="5" id="KW-0378">Hydrolase</keyword>
<accession>A0A5J6MYA0</accession>
<dbReference type="SUPFAM" id="SSF56784">
    <property type="entry name" value="HAD-like"/>
    <property type="match status" value="1"/>
</dbReference>
<keyword evidence="4" id="KW-0479">Metal-binding</keyword>
<dbReference type="InterPro" id="IPR006543">
    <property type="entry name" value="Histidinol-phos"/>
</dbReference>
<dbReference type="Proteomes" id="UP000325797">
    <property type="component" value="Chromosome"/>
</dbReference>
<sequence length="206" mass="21401">MGHPLHANGCWFERRLSVASARESSALFLDRDGVVIEDEGYLADPKKVRLIPGAREALVVARAKGWHVALVTNQSGIGRGMYGWNEFAAVQAAMMAALGDAAATIELVAACPHYPSHPWRKPEPGMILAALQALGADPAKSWMVGDKAADLKAGRAAKLAGGFIVGTGEGRNERAGAMACGGNGFALRSIDSIAALGPWLKGAGAS</sequence>
<dbReference type="InterPro" id="IPR004446">
    <property type="entry name" value="Heptose_bisP_phosphatase"/>
</dbReference>
<evidence type="ECO:0000256" key="6">
    <source>
        <dbReference type="ARBA" id="ARBA00023277"/>
    </source>
</evidence>
<evidence type="ECO:0000313" key="8">
    <source>
        <dbReference type="EMBL" id="QEX22549.1"/>
    </source>
</evidence>
<reference evidence="8 9" key="1">
    <citation type="submission" date="2019-08" db="EMBL/GenBank/DDBJ databases">
        <title>Hyperibacter terrae gen. nov., sp. nov. and Hyperibacter viscosus sp. nov., two new members in the family Rhodospirillaceae isolated from the rhizosphere of Hypericum perforatum.</title>
        <authorList>
            <person name="Noviana Z."/>
        </authorList>
    </citation>
    <scope>NUCLEOTIDE SEQUENCE [LARGE SCALE GENOMIC DNA]</scope>
    <source>
        <strain evidence="8 9">R5959</strain>
    </source>
</reference>
<gene>
    <name evidence="8" type="ORF">FRZ61_24810</name>
</gene>